<evidence type="ECO:0008006" key="4">
    <source>
        <dbReference type="Google" id="ProtNLM"/>
    </source>
</evidence>
<feature type="chain" id="PRO_5038000458" description="Pyrrolidone-carboxylate peptidase" evidence="1">
    <location>
        <begin position="20"/>
        <end position="385"/>
    </location>
</feature>
<dbReference type="Gene3D" id="3.40.630.20">
    <property type="entry name" value="Peptidase C15, pyroglutamyl peptidase I-like"/>
    <property type="match status" value="1"/>
</dbReference>
<keyword evidence="3" id="KW-1185">Reference proteome</keyword>
<dbReference type="RefSeq" id="WP_189770240.1">
    <property type="nucleotide sequence ID" value="NZ_BNCK01000004.1"/>
</dbReference>
<keyword evidence="1" id="KW-0732">Signal</keyword>
<evidence type="ECO:0000313" key="2">
    <source>
        <dbReference type="EMBL" id="GHF92962.1"/>
    </source>
</evidence>
<sequence>MRNLLLLGLLVSLSLTTTAKESQITNFTVEELRIENAQKEMPQVFQLLGNNTKQFTEQVSQAKNLTTLTQLVIRHGQKLWQDAVIAFKNQENYDDRALYWARLQMTKELRQNKTFQGLLALQQQQLLWKFELISRGQLDIKFDRGSKKKILVTGFDPFFLDRNIGQSNPSGVAALALDNLVVNHLGQSAEIESLIIPVRFADFDQGMIEELLTPYFRQVDMIVTISMGRENFDLERFPSLRRSANAPDNLNVYTGGTKELPVLPLLFESAFVGPEFVEFSLPVAAMQKAKGPFTVNDNRKVTTLEGIKIADSLQALTTQTSVEGSGGGYLSNEISYRSIVLRDAHKPTLPVGHIHTPRIKGFEPERTREIVKQIKQMLTLTISDI</sequence>
<dbReference type="Proteomes" id="UP000623842">
    <property type="component" value="Unassembled WGS sequence"/>
</dbReference>
<reference evidence="2" key="1">
    <citation type="journal article" date="2014" name="Int. J. Syst. Evol. Microbiol.">
        <title>Complete genome sequence of Corynebacterium casei LMG S-19264T (=DSM 44701T), isolated from a smear-ripened cheese.</title>
        <authorList>
            <consortium name="US DOE Joint Genome Institute (JGI-PGF)"/>
            <person name="Walter F."/>
            <person name="Albersmeier A."/>
            <person name="Kalinowski J."/>
            <person name="Ruckert C."/>
        </authorList>
    </citation>
    <scope>NUCLEOTIDE SEQUENCE</scope>
    <source>
        <strain evidence="2">KCTC 42731</strain>
    </source>
</reference>
<accession>A0A919EKR0</accession>
<protein>
    <recommendedName>
        <fullName evidence="4">Pyrrolidone-carboxylate peptidase</fullName>
    </recommendedName>
</protein>
<dbReference type="EMBL" id="BNCK01000004">
    <property type="protein sequence ID" value="GHF92962.1"/>
    <property type="molecule type" value="Genomic_DNA"/>
</dbReference>
<proteinExistence type="predicted"/>
<dbReference type="InterPro" id="IPR036440">
    <property type="entry name" value="Peptidase_C15-like_sf"/>
</dbReference>
<evidence type="ECO:0000313" key="3">
    <source>
        <dbReference type="Proteomes" id="UP000623842"/>
    </source>
</evidence>
<reference evidence="2" key="2">
    <citation type="submission" date="2020-09" db="EMBL/GenBank/DDBJ databases">
        <authorList>
            <person name="Sun Q."/>
            <person name="Kim S."/>
        </authorList>
    </citation>
    <scope>NUCLEOTIDE SEQUENCE</scope>
    <source>
        <strain evidence="2">KCTC 42731</strain>
    </source>
</reference>
<organism evidence="2 3">
    <name type="scientific">Thalassotalea marina</name>
    <dbReference type="NCBI Taxonomy" id="1673741"/>
    <lineage>
        <taxon>Bacteria</taxon>
        <taxon>Pseudomonadati</taxon>
        <taxon>Pseudomonadota</taxon>
        <taxon>Gammaproteobacteria</taxon>
        <taxon>Alteromonadales</taxon>
        <taxon>Colwelliaceae</taxon>
        <taxon>Thalassotalea</taxon>
    </lineage>
</organism>
<dbReference type="AlphaFoldDB" id="A0A919EKR0"/>
<name>A0A919EKR0_9GAMM</name>
<evidence type="ECO:0000256" key="1">
    <source>
        <dbReference type="SAM" id="SignalP"/>
    </source>
</evidence>
<feature type="signal peptide" evidence="1">
    <location>
        <begin position="1"/>
        <end position="19"/>
    </location>
</feature>
<dbReference type="SUPFAM" id="SSF53182">
    <property type="entry name" value="Pyrrolidone carboxyl peptidase (pyroglutamate aminopeptidase)"/>
    <property type="match status" value="1"/>
</dbReference>
<gene>
    <name evidence="2" type="ORF">GCM10017161_21470</name>
</gene>
<comment type="caution">
    <text evidence="2">The sequence shown here is derived from an EMBL/GenBank/DDBJ whole genome shotgun (WGS) entry which is preliminary data.</text>
</comment>